<feature type="transmembrane region" description="Helical" evidence="8">
    <location>
        <begin position="362"/>
        <end position="382"/>
    </location>
</feature>
<evidence type="ECO:0000313" key="11">
    <source>
        <dbReference type="Proteomes" id="UP001358417"/>
    </source>
</evidence>
<dbReference type="InterPro" id="IPR020846">
    <property type="entry name" value="MFS_dom"/>
</dbReference>
<evidence type="ECO:0000256" key="8">
    <source>
        <dbReference type="SAM" id="Phobius"/>
    </source>
</evidence>
<dbReference type="EMBL" id="JAVRRD010000014">
    <property type="protein sequence ID" value="KAK5051934.1"/>
    <property type="molecule type" value="Genomic_DNA"/>
</dbReference>
<dbReference type="PANTHER" id="PTHR48022">
    <property type="entry name" value="PLASTIDIC GLUCOSE TRANSPORTER 4"/>
    <property type="match status" value="1"/>
</dbReference>
<gene>
    <name evidence="10" type="ORF">LTR84_002737</name>
</gene>
<protein>
    <recommendedName>
        <fullName evidence="9">Major facilitator superfamily (MFS) profile domain-containing protein</fullName>
    </recommendedName>
</protein>
<feature type="transmembrane region" description="Helical" evidence="8">
    <location>
        <begin position="197"/>
        <end position="214"/>
    </location>
</feature>
<feature type="transmembrane region" description="Helical" evidence="8">
    <location>
        <begin position="425"/>
        <end position="443"/>
    </location>
</feature>
<dbReference type="InterPro" id="IPR005829">
    <property type="entry name" value="Sugar_transporter_CS"/>
</dbReference>
<dbReference type="InterPro" id="IPR003663">
    <property type="entry name" value="Sugar/inositol_transpt"/>
</dbReference>
<evidence type="ECO:0000256" key="5">
    <source>
        <dbReference type="ARBA" id="ARBA00022989"/>
    </source>
</evidence>
<dbReference type="AlphaFoldDB" id="A0AAV9N9U3"/>
<feature type="transmembrane region" description="Helical" evidence="8">
    <location>
        <begin position="463"/>
        <end position="483"/>
    </location>
</feature>
<dbReference type="InterPro" id="IPR005828">
    <property type="entry name" value="MFS_sugar_transport-like"/>
</dbReference>
<evidence type="ECO:0000256" key="4">
    <source>
        <dbReference type="ARBA" id="ARBA00022692"/>
    </source>
</evidence>
<evidence type="ECO:0000256" key="6">
    <source>
        <dbReference type="ARBA" id="ARBA00023136"/>
    </source>
</evidence>
<dbReference type="PANTHER" id="PTHR48022:SF8">
    <property type="entry name" value="MAJOR FACILITATOR SUPERFAMILY (MFS) PROFILE DOMAIN-CONTAINING PROTEIN-RELATED"/>
    <property type="match status" value="1"/>
</dbReference>
<dbReference type="NCBIfam" id="TIGR00879">
    <property type="entry name" value="SP"/>
    <property type="match status" value="1"/>
</dbReference>
<dbReference type="Pfam" id="PF00083">
    <property type="entry name" value="Sugar_tr"/>
    <property type="match status" value="1"/>
</dbReference>
<sequence length="545" mass="60257">MGVFNRKEEMADTPKEVLNWRLYWCVFVFGILGASRGLDEGLVGGMVGMKSFQHAFNMEEGTKAEIANRESNVTSMVQLGSIAGALLAFVLCDKIGRVRSLQALCALWLTGFIIVVTSYGNLGQILAGRFIAGLGIGMTTVVGPTFLVEVAPKAIRGMLTNIFAGSVYLGVMVAYFSNWGAAINLPSTTRMQWVAPQTAHIGFAGLLLILSFTVNETPRWLTMKGRHEQALKNLCLLRQLPEDHPFVQNELLDVREQLEREREATLGATRWGKFKELVMIPSNRYRFMLGIMSQLLGQWSGASAITIYAAQFFAALGKTGQSEKLFATCILGVVKLCSAYLCAFFLIDFLGRRRSLYAGITLQFFAILYVAIFLAVVPAGALKSGILSESQKRAATGAIAAIYISGFGWAMGWNSFQYLVNAEVYPIRLRALGSSLVMCFHFVNQFGNTKAVPTMLLDMHTYGFFFFCTVVCALGLAWVWFFVPETRGKSLESMDALFSLPWHQIGRNGRALTKGIGSHADEEQWNQNEKKTVELQQVENSTTKV</sequence>
<keyword evidence="11" id="KW-1185">Reference proteome</keyword>
<dbReference type="InterPro" id="IPR050360">
    <property type="entry name" value="MFS_Sugar_Transporters"/>
</dbReference>
<dbReference type="Proteomes" id="UP001358417">
    <property type="component" value="Unassembled WGS sequence"/>
</dbReference>
<feature type="transmembrane region" description="Helical" evidence="8">
    <location>
        <begin position="73"/>
        <end position="91"/>
    </location>
</feature>
<dbReference type="GO" id="GO:0005351">
    <property type="term" value="F:carbohydrate:proton symporter activity"/>
    <property type="evidence" value="ECO:0007669"/>
    <property type="project" value="TreeGrafter"/>
</dbReference>
<comment type="caution">
    <text evidence="10">The sequence shown here is derived from an EMBL/GenBank/DDBJ whole genome shotgun (WGS) entry which is preliminary data.</text>
</comment>
<dbReference type="PROSITE" id="PS00217">
    <property type="entry name" value="SUGAR_TRANSPORT_2"/>
    <property type="match status" value="1"/>
</dbReference>
<dbReference type="GeneID" id="89970936"/>
<evidence type="ECO:0000256" key="1">
    <source>
        <dbReference type="ARBA" id="ARBA00004141"/>
    </source>
</evidence>
<feature type="transmembrane region" description="Helical" evidence="8">
    <location>
        <begin position="159"/>
        <end position="177"/>
    </location>
</feature>
<keyword evidence="4 8" id="KW-0812">Transmembrane</keyword>
<reference evidence="10 11" key="1">
    <citation type="submission" date="2023-08" db="EMBL/GenBank/DDBJ databases">
        <title>Black Yeasts Isolated from many extreme environments.</title>
        <authorList>
            <person name="Coleine C."/>
            <person name="Stajich J.E."/>
            <person name="Selbmann L."/>
        </authorList>
    </citation>
    <scope>NUCLEOTIDE SEQUENCE [LARGE SCALE GENOMIC DNA]</scope>
    <source>
        <strain evidence="10 11">CCFEE 5792</strain>
    </source>
</reference>
<name>A0AAV9N9U3_9EURO</name>
<dbReference type="FunFam" id="1.20.1250.20:FF:000313">
    <property type="entry name" value="MFS quinate transporter"/>
    <property type="match status" value="1"/>
</dbReference>
<accession>A0AAV9N9U3</accession>
<dbReference type="GO" id="GO:0016020">
    <property type="term" value="C:membrane"/>
    <property type="evidence" value="ECO:0007669"/>
    <property type="project" value="UniProtKB-SubCell"/>
</dbReference>
<dbReference type="SUPFAM" id="SSF103473">
    <property type="entry name" value="MFS general substrate transporter"/>
    <property type="match status" value="1"/>
</dbReference>
<proteinExistence type="inferred from homology"/>
<dbReference type="PRINTS" id="PR00171">
    <property type="entry name" value="SUGRTRNSPORT"/>
</dbReference>
<dbReference type="RefSeq" id="XP_064705948.1">
    <property type="nucleotide sequence ID" value="XM_064846338.1"/>
</dbReference>
<feature type="domain" description="Major facilitator superfamily (MFS) profile" evidence="9">
    <location>
        <begin position="25"/>
        <end position="487"/>
    </location>
</feature>
<feature type="transmembrane region" description="Helical" evidence="8">
    <location>
        <begin position="20"/>
        <end position="38"/>
    </location>
</feature>
<dbReference type="InterPro" id="IPR036259">
    <property type="entry name" value="MFS_trans_sf"/>
</dbReference>
<comment type="subcellular location">
    <subcellularLocation>
        <location evidence="1">Membrane</location>
        <topology evidence="1">Multi-pass membrane protein</topology>
    </subcellularLocation>
</comment>
<evidence type="ECO:0000259" key="9">
    <source>
        <dbReference type="PROSITE" id="PS50850"/>
    </source>
</evidence>
<feature type="transmembrane region" description="Helical" evidence="8">
    <location>
        <begin position="287"/>
        <end position="313"/>
    </location>
</feature>
<dbReference type="CDD" id="cd17356">
    <property type="entry name" value="MFS_HXT"/>
    <property type="match status" value="1"/>
</dbReference>
<feature type="transmembrane region" description="Helical" evidence="8">
    <location>
        <begin position="325"/>
        <end position="350"/>
    </location>
</feature>
<feature type="transmembrane region" description="Helical" evidence="8">
    <location>
        <begin position="394"/>
        <end position="413"/>
    </location>
</feature>
<evidence type="ECO:0000256" key="7">
    <source>
        <dbReference type="RuleBase" id="RU003346"/>
    </source>
</evidence>
<evidence type="ECO:0000313" key="10">
    <source>
        <dbReference type="EMBL" id="KAK5051934.1"/>
    </source>
</evidence>
<feature type="transmembrane region" description="Helical" evidence="8">
    <location>
        <begin position="126"/>
        <end position="147"/>
    </location>
</feature>
<comment type="similarity">
    <text evidence="2 7">Belongs to the major facilitator superfamily. Sugar transporter (TC 2.A.1.1) family.</text>
</comment>
<dbReference type="PROSITE" id="PS00216">
    <property type="entry name" value="SUGAR_TRANSPORT_1"/>
    <property type="match status" value="1"/>
</dbReference>
<keyword evidence="6 8" id="KW-0472">Membrane</keyword>
<keyword evidence="3 7" id="KW-0813">Transport</keyword>
<keyword evidence="5 8" id="KW-1133">Transmembrane helix</keyword>
<dbReference type="Gene3D" id="1.20.1250.20">
    <property type="entry name" value="MFS general substrate transporter like domains"/>
    <property type="match status" value="1"/>
</dbReference>
<dbReference type="PROSITE" id="PS50850">
    <property type="entry name" value="MFS"/>
    <property type="match status" value="1"/>
</dbReference>
<evidence type="ECO:0000256" key="3">
    <source>
        <dbReference type="ARBA" id="ARBA00022448"/>
    </source>
</evidence>
<organism evidence="10 11">
    <name type="scientific">Exophiala bonariae</name>
    <dbReference type="NCBI Taxonomy" id="1690606"/>
    <lineage>
        <taxon>Eukaryota</taxon>
        <taxon>Fungi</taxon>
        <taxon>Dikarya</taxon>
        <taxon>Ascomycota</taxon>
        <taxon>Pezizomycotina</taxon>
        <taxon>Eurotiomycetes</taxon>
        <taxon>Chaetothyriomycetidae</taxon>
        <taxon>Chaetothyriales</taxon>
        <taxon>Herpotrichiellaceae</taxon>
        <taxon>Exophiala</taxon>
    </lineage>
</organism>
<evidence type="ECO:0000256" key="2">
    <source>
        <dbReference type="ARBA" id="ARBA00010992"/>
    </source>
</evidence>
<feature type="transmembrane region" description="Helical" evidence="8">
    <location>
        <begin position="103"/>
        <end position="120"/>
    </location>
</feature>